<dbReference type="Gene3D" id="3.30.565.10">
    <property type="entry name" value="Histidine kinase-like ATPase, C-terminal domain"/>
    <property type="match status" value="1"/>
</dbReference>
<protein>
    <submittedName>
        <fullName evidence="3">ATP-binding protein</fullName>
    </submittedName>
</protein>
<keyword evidence="3" id="KW-0067">ATP-binding</keyword>
<dbReference type="Pfam" id="PF13581">
    <property type="entry name" value="HATPase_c_2"/>
    <property type="match status" value="1"/>
</dbReference>
<dbReference type="SUPFAM" id="SSF55874">
    <property type="entry name" value="ATPase domain of HSP90 chaperone/DNA topoisomerase II/histidine kinase"/>
    <property type="match status" value="1"/>
</dbReference>
<reference evidence="3 4" key="1">
    <citation type="journal article" date="2014" name="Int. J. Syst. Evol. Microbiol.">
        <title>Streptomyces hoynatensis sp. nov., isolated from deep marine sediment.</title>
        <authorList>
            <person name="Veyisoglu A."/>
            <person name="Sahin N."/>
        </authorList>
    </citation>
    <scope>NUCLEOTIDE SEQUENCE [LARGE SCALE GENOMIC DNA]</scope>
    <source>
        <strain evidence="3 4">KCTC 29097</strain>
    </source>
</reference>
<keyword evidence="1" id="KW-0723">Serine/threonine-protein kinase</keyword>
<evidence type="ECO:0000259" key="2">
    <source>
        <dbReference type="Pfam" id="PF13581"/>
    </source>
</evidence>
<dbReference type="InterPro" id="IPR050267">
    <property type="entry name" value="Anti-sigma-factor_SerPK"/>
</dbReference>
<feature type="domain" description="Histidine kinase/HSP90-like ATPase" evidence="2">
    <location>
        <begin position="24"/>
        <end position="126"/>
    </location>
</feature>
<comment type="caution">
    <text evidence="3">The sequence shown here is derived from an EMBL/GenBank/DDBJ whole genome shotgun (WGS) entry which is preliminary data.</text>
</comment>
<keyword evidence="1" id="KW-0418">Kinase</keyword>
<dbReference type="Proteomes" id="UP000272474">
    <property type="component" value="Unassembled WGS sequence"/>
</dbReference>
<sequence length="145" mass="15406">MDSATFPHPTAVRTFAQLLSSTRQGARLARLLTACQLHSWGVPPAVVARAEQLVGELAANAVLHGCPEGRDFRLALRLDAARGVLRLDVTDTRGASVPRDPQAPGPERECGRGLLIVAALADRWGVDPIAASRKTVWAELGLGGR</sequence>
<dbReference type="CDD" id="cd16936">
    <property type="entry name" value="HATPase_RsbW-like"/>
    <property type="match status" value="1"/>
</dbReference>
<dbReference type="InterPro" id="IPR036890">
    <property type="entry name" value="HATPase_C_sf"/>
</dbReference>
<evidence type="ECO:0000313" key="4">
    <source>
        <dbReference type="Proteomes" id="UP000272474"/>
    </source>
</evidence>
<dbReference type="PANTHER" id="PTHR35526:SF3">
    <property type="entry name" value="ANTI-SIGMA-F FACTOR RSBW"/>
    <property type="match status" value="1"/>
</dbReference>
<dbReference type="EMBL" id="RBAL01000015">
    <property type="protein sequence ID" value="RKN39018.1"/>
    <property type="molecule type" value="Genomic_DNA"/>
</dbReference>
<dbReference type="GO" id="GO:0005524">
    <property type="term" value="F:ATP binding"/>
    <property type="evidence" value="ECO:0007669"/>
    <property type="project" value="UniProtKB-KW"/>
</dbReference>
<accession>A0A3A9YSK2</accession>
<dbReference type="AlphaFoldDB" id="A0A3A9YSK2"/>
<organism evidence="3 4">
    <name type="scientific">Streptomyces hoynatensis</name>
    <dbReference type="NCBI Taxonomy" id="1141874"/>
    <lineage>
        <taxon>Bacteria</taxon>
        <taxon>Bacillati</taxon>
        <taxon>Actinomycetota</taxon>
        <taxon>Actinomycetes</taxon>
        <taxon>Kitasatosporales</taxon>
        <taxon>Streptomycetaceae</taxon>
        <taxon>Streptomyces</taxon>
    </lineage>
</organism>
<dbReference type="GO" id="GO:0004674">
    <property type="term" value="F:protein serine/threonine kinase activity"/>
    <property type="evidence" value="ECO:0007669"/>
    <property type="project" value="UniProtKB-KW"/>
</dbReference>
<evidence type="ECO:0000313" key="3">
    <source>
        <dbReference type="EMBL" id="RKN39018.1"/>
    </source>
</evidence>
<gene>
    <name evidence="3" type="ORF">D7294_22835</name>
</gene>
<proteinExistence type="predicted"/>
<dbReference type="InterPro" id="IPR003594">
    <property type="entry name" value="HATPase_dom"/>
</dbReference>
<dbReference type="OrthoDB" id="3473697at2"/>
<dbReference type="RefSeq" id="WP_120682745.1">
    <property type="nucleotide sequence ID" value="NZ_RBAL01000015.1"/>
</dbReference>
<evidence type="ECO:0000256" key="1">
    <source>
        <dbReference type="ARBA" id="ARBA00022527"/>
    </source>
</evidence>
<keyword evidence="3" id="KW-0547">Nucleotide-binding</keyword>
<dbReference type="PANTHER" id="PTHR35526">
    <property type="entry name" value="ANTI-SIGMA-F FACTOR RSBW-RELATED"/>
    <property type="match status" value="1"/>
</dbReference>
<name>A0A3A9YSK2_9ACTN</name>
<keyword evidence="4" id="KW-1185">Reference proteome</keyword>
<keyword evidence="1" id="KW-0808">Transferase</keyword>